<evidence type="ECO:0000256" key="1">
    <source>
        <dbReference type="SAM" id="MobiDB-lite"/>
    </source>
</evidence>
<accession>A0A2I1EPX6</accession>
<dbReference type="Proteomes" id="UP000232722">
    <property type="component" value="Unassembled WGS sequence"/>
</dbReference>
<evidence type="ECO:0000313" key="3">
    <source>
        <dbReference type="EMBL" id="PKC09082.1"/>
    </source>
</evidence>
<dbReference type="AlphaFoldDB" id="A0A2I1EPX6"/>
<feature type="compositionally biased region" description="Basic and acidic residues" evidence="1">
    <location>
        <begin position="22"/>
        <end position="40"/>
    </location>
</feature>
<organism evidence="2 4">
    <name type="scientific">Rhizophagus irregularis</name>
    <dbReference type="NCBI Taxonomy" id="588596"/>
    <lineage>
        <taxon>Eukaryota</taxon>
        <taxon>Fungi</taxon>
        <taxon>Fungi incertae sedis</taxon>
        <taxon>Mucoromycota</taxon>
        <taxon>Glomeromycotina</taxon>
        <taxon>Glomeromycetes</taxon>
        <taxon>Glomerales</taxon>
        <taxon>Glomeraceae</taxon>
        <taxon>Rhizophagus</taxon>
    </lineage>
</organism>
<evidence type="ECO:0000313" key="2">
    <source>
        <dbReference type="EMBL" id="PKC01194.1"/>
    </source>
</evidence>
<reference evidence="2 4" key="1">
    <citation type="submission" date="2016-04" db="EMBL/GenBank/DDBJ databases">
        <title>Genome analyses suggest a sexual origin of heterokaryosis in a supposedly ancient asexual fungus.</title>
        <authorList>
            <person name="Ropars J."/>
            <person name="Sedzielewska K."/>
            <person name="Noel J."/>
            <person name="Charron P."/>
            <person name="Farinelli L."/>
            <person name="Marton T."/>
            <person name="Kruger M."/>
            <person name="Pelin A."/>
            <person name="Brachmann A."/>
            <person name="Corradi N."/>
        </authorList>
    </citation>
    <scope>NUCLEOTIDE SEQUENCE [LARGE SCALE GENOMIC DNA]</scope>
    <source>
        <strain evidence="2 4">A5</strain>
    </source>
</reference>
<dbReference type="EMBL" id="LLXJ01001675">
    <property type="protein sequence ID" value="PKC01194.1"/>
    <property type="molecule type" value="Genomic_DNA"/>
</dbReference>
<feature type="region of interest" description="Disordered" evidence="1">
    <location>
        <begin position="22"/>
        <end position="43"/>
    </location>
</feature>
<name>A0A2I1EPX6_9GLOM</name>
<proteinExistence type="predicted"/>
<gene>
    <name evidence="3" type="ORF">RhiirA5_398930</name>
    <name evidence="2" type="ORF">RhiirA5_402931</name>
</gene>
<evidence type="ECO:0000313" key="4">
    <source>
        <dbReference type="Proteomes" id="UP000232722"/>
    </source>
</evidence>
<protein>
    <submittedName>
        <fullName evidence="2">Uncharacterized protein</fullName>
    </submittedName>
</protein>
<reference evidence="2 4" key="2">
    <citation type="submission" date="2017-09" db="EMBL/GenBank/DDBJ databases">
        <title>Extensive intraspecific genome diversity in a model arbuscular mycorrhizal fungus.</title>
        <authorList>
            <person name="Chen E.C."/>
            <person name="Morin E."/>
            <person name="Beaudet D."/>
            <person name="Noel J."/>
            <person name="Ndikumana S."/>
            <person name="Charron P."/>
            <person name="St-Onge C."/>
            <person name="Giorgi J."/>
            <person name="Grigoriev I.V."/>
            <person name="Roux C."/>
            <person name="Martin F.M."/>
            <person name="Corradi N."/>
        </authorList>
    </citation>
    <scope>NUCLEOTIDE SEQUENCE [LARGE SCALE GENOMIC DNA]</scope>
    <source>
        <strain evidence="2 4">A5</strain>
    </source>
</reference>
<comment type="caution">
    <text evidence="2">The sequence shown here is derived from an EMBL/GenBank/DDBJ whole genome shotgun (WGS) entry which is preliminary data.</text>
</comment>
<sequence>MTLLVNRCEEIAEIEKIKGLKKGDKEKRKERKEGIDDKGGEKKKKKLEKTLMVHQRDIVNNLRLMINGKIRFPYTLVVFGVILNRIGNSRAYRCSTTRMLC</sequence>
<dbReference type="EMBL" id="LLXJ01000489">
    <property type="protein sequence ID" value="PKC09082.1"/>
    <property type="molecule type" value="Genomic_DNA"/>
</dbReference>